<reference evidence="11" key="1">
    <citation type="journal article" date="2010" name="Genome Biol.">
        <title>Genome sequence of the necrotrophic plant pathogen Pythium ultimum reveals original pathogenicity mechanisms and effector repertoire.</title>
        <authorList>
            <person name="Levesque C.A."/>
            <person name="Brouwer H."/>
            <person name="Cano L."/>
            <person name="Hamilton J.P."/>
            <person name="Holt C."/>
            <person name="Huitema E."/>
            <person name="Raffaele S."/>
            <person name="Robideau G.P."/>
            <person name="Thines M."/>
            <person name="Win J."/>
            <person name="Zerillo M.M."/>
            <person name="Beakes G.W."/>
            <person name="Boore J.L."/>
            <person name="Busam D."/>
            <person name="Dumas B."/>
            <person name="Ferriera S."/>
            <person name="Fuerstenberg S.I."/>
            <person name="Gachon C.M."/>
            <person name="Gaulin E."/>
            <person name="Govers F."/>
            <person name="Grenville-Briggs L."/>
            <person name="Horner N."/>
            <person name="Hostetler J."/>
            <person name="Jiang R.H."/>
            <person name="Johnson J."/>
            <person name="Krajaejun T."/>
            <person name="Lin H."/>
            <person name="Meijer H.J."/>
            <person name="Moore B."/>
            <person name="Morris P."/>
            <person name="Phuntmart V."/>
            <person name="Puiu D."/>
            <person name="Shetty J."/>
            <person name="Stajich J.E."/>
            <person name="Tripathy S."/>
            <person name="Wawra S."/>
            <person name="van West P."/>
            <person name="Whitty B.R."/>
            <person name="Coutinho P.M."/>
            <person name="Henrissat B."/>
            <person name="Martin F."/>
            <person name="Thomas P.D."/>
            <person name="Tyler B.M."/>
            <person name="De Vries R.P."/>
            <person name="Kamoun S."/>
            <person name="Yandell M."/>
            <person name="Tisserat N."/>
            <person name="Buell C.R."/>
        </authorList>
    </citation>
    <scope>NUCLEOTIDE SEQUENCE</scope>
    <source>
        <strain evidence="11">DAOM:BR144</strain>
    </source>
</reference>
<feature type="region of interest" description="Disordered" evidence="6">
    <location>
        <begin position="265"/>
        <end position="287"/>
    </location>
</feature>
<dbReference type="eggNOG" id="KOG0229">
    <property type="taxonomic scope" value="Eukaryota"/>
</dbReference>
<dbReference type="PANTHER" id="PTHR23086">
    <property type="entry name" value="PHOSPHATIDYLINOSITOL-4-PHOSPHATE 5-KINASE"/>
    <property type="match status" value="1"/>
</dbReference>
<evidence type="ECO:0000256" key="5">
    <source>
        <dbReference type="PROSITE-ProRule" id="PRU00781"/>
    </source>
</evidence>
<keyword evidence="5" id="KW-0808">Transferase</keyword>
<reference evidence="10" key="3">
    <citation type="submission" date="2015-02" db="UniProtKB">
        <authorList>
            <consortium name="EnsemblProtists"/>
        </authorList>
    </citation>
    <scope>IDENTIFICATION</scope>
    <source>
        <strain evidence="10">DAOM BR144</strain>
    </source>
</reference>
<dbReference type="PANTHER" id="PTHR23086:SF8">
    <property type="entry name" value="PHOSPHATIDYLINOSITOL 5-PHOSPHATE 4-KINASE, ISOFORM A"/>
    <property type="match status" value="1"/>
</dbReference>
<dbReference type="HOGENOM" id="CLU_007979_4_0_1"/>
<comment type="subcellular location">
    <subcellularLocation>
        <location evidence="1">Membrane</location>
        <topology evidence="1">Multi-pass membrane protein</topology>
    </subcellularLocation>
</comment>
<evidence type="ECO:0000256" key="4">
    <source>
        <dbReference type="ARBA" id="ARBA00023136"/>
    </source>
</evidence>
<evidence type="ECO:0000256" key="6">
    <source>
        <dbReference type="SAM" id="MobiDB-lite"/>
    </source>
</evidence>
<keyword evidence="5" id="KW-0067">ATP-binding</keyword>
<dbReference type="GO" id="GO:0007166">
    <property type="term" value="P:cell surface receptor signaling pathway"/>
    <property type="evidence" value="ECO:0007669"/>
    <property type="project" value="InterPro"/>
</dbReference>
<dbReference type="Gene3D" id="3.30.800.10">
    <property type="entry name" value="Phosphatidylinositol Phosphate Kinase II Beta"/>
    <property type="match status" value="1"/>
</dbReference>
<dbReference type="InterPro" id="IPR027484">
    <property type="entry name" value="PInositol-4-P-5-kinase_N"/>
</dbReference>
<dbReference type="STRING" id="431595.K3W886"/>
<accession>K3W886</accession>
<dbReference type="SUPFAM" id="SSF56104">
    <property type="entry name" value="SAICAR synthase-like"/>
    <property type="match status" value="1"/>
</dbReference>
<dbReference type="PROSITE" id="PS50261">
    <property type="entry name" value="G_PROTEIN_RECEP_F2_4"/>
    <property type="match status" value="1"/>
</dbReference>
<dbReference type="InterPro" id="IPR023610">
    <property type="entry name" value="PInositol-4/5-P-5/4-kinase"/>
</dbReference>
<dbReference type="GO" id="GO:0004888">
    <property type="term" value="F:transmembrane signaling receptor activity"/>
    <property type="evidence" value="ECO:0007669"/>
    <property type="project" value="InterPro"/>
</dbReference>
<protein>
    <recommendedName>
        <fullName evidence="12">PIPK domain-containing protein</fullName>
    </recommendedName>
</protein>
<keyword evidence="5" id="KW-0547">Nucleotide-binding</keyword>
<dbReference type="VEuPathDB" id="FungiDB:PYU1_G001177"/>
<dbReference type="InParanoid" id="K3W886"/>
<dbReference type="GO" id="GO:0016308">
    <property type="term" value="F:1-phosphatidylinositol-4-phosphate 5-kinase activity"/>
    <property type="evidence" value="ECO:0007669"/>
    <property type="project" value="TreeGrafter"/>
</dbReference>
<feature type="transmembrane region" description="Helical" evidence="7">
    <location>
        <begin position="157"/>
        <end position="179"/>
    </location>
</feature>
<dbReference type="InterPro" id="IPR017981">
    <property type="entry name" value="GPCR_2-like_7TM"/>
</dbReference>
<organism evidence="10 11">
    <name type="scientific">Globisporangium ultimum (strain ATCC 200006 / CBS 805.95 / DAOM BR144)</name>
    <name type="common">Pythium ultimum</name>
    <dbReference type="NCBI Taxonomy" id="431595"/>
    <lineage>
        <taxon>Eukaryota</taxon>
        <taxon>Sar</taxon>
        <taxon>Stramenopiles</taxon>
        <taxon>Oomycota</taxon>
        <taxon>Peronosporomycetes</taxon>
        <taxon>Pythiales</taxon>
        <taxon>Pythiaceae</taxon>
        <taxon>Globisporangium</taxon>
    </lineage>
</organism>
<evidence type="ECO:0008006" key="12">
    <source>
        <dbReference type="Google" id="ProtNLM"/>
    </source>
</evidence>
<feature type="transmembrane region" description="Helical" evidence="7">
    <location>
        <begin position="18"/>
        <end position="40"/>
    </location>
</feature>
<feature type="transmembrane region" description="Helical" evidence="7">
    <location>
        <begin position="77"/>
        <end position="97"/>
    </location>
</feature>
<evidence type="ECO:0000259" key="9">
    <source>
        <dbReference type="PROSITE" id="PS51455"/>
    </source>
</evidence>
<feature type="compositionally biased region" description="Low complexity" evidence="6">
    <location>
        <begin position="277"/>
        <end position="287"/>
    </location>
</feature>
<dbReference type="EnsemblProtists" id="PYU1_T001177">
    <property type="protein sequence ID" value="PYU1_T001177"/>
    <property type="gene ID" value="PYU1_G001177"/>
</dbReference>
<evidence type="ECO:0000256" key="2">
    <source>
        <dbReference type="ARBA" id="ARBA00022692"/>
    </source>
</evidence>
<dbReference type="GO" id="GO:0005524">
    <property type="term" value="F:ATP binding"/>
    <property type="evidence" value="ECO:0007669"/>
    <property type="project" value="UniProtKB-UniRule"/>
</dbReference>
<evidence type="ECO:0000259" key="8">
    <source>
        <dbReference type="PROSITE" id="PS50261"/>
    </source>
</evidence>
<evidence type="ECO:0000256" key="7">
    <source>
        <dbReference type="SAM" id="Phobius"/>
    </source>
</evidence>
<feature type="transmembrane region" description="Helical" evidence="7">
    <location>
        <begin position="109"/>
        <end position="127"/>
    </location>
</feature>
<keyword evidence="2 7" id="KW-0812">Transmembrane</keyword>
<dbReference type="SMART" id="SM00330">
    <property type="entry name" value="PIPKc"/>
    <property type="match status" value="1"/>
</dbReference>
<keyword evidence="5" id="KW-0418">Kinase</keyword>
<keyword evidence="4 7" id="KW-0472">Membrane</keyword>
<evidence type="ECO:0000313" key="11">
    <source>
        <dbReference type="Proteomes" id="UP000019132"/>
    </source>
</evidence>
<feature type="domain" description="G-protein coupled receptors family 2 profile 2" evidence="8">
    <location>
        <begin position="57"/>
        <end position="175"/>
    </location>
</feature>
<name>K3W886_GLOUD</name>
<dbReference type="GO" id="GO:0046854">
    <property type="term" value="P:phosphatidylinositol phosphate biosynthetic process"/>
    <property type="evidence" value="ECO:0007669"/>
    <property type="project" value="TreeGrafter"/>
</dbReference>
<feature type="transmembrane region" description="Helical" evidence="7">
    <location>
        <begin position="200"/>
        <end position="222"/>
    </location>
</feature>
<dbReference type="EMBL" id="GL376626">
    <property type="status" value="NOT_ANNOTATED_CDS"/>
    <property type="molecule type" value="Genomic_DNA"/>
</dbReference>
<keyword evidence="11" id="KW-1185">Reference proteome</keyword>
<dbReference type="Gene3D" id="3.30.810.10">
    <property type="entry name" value="2-Layer Sandwich"/>
    <property type="match status" value="1"/>
</dbReference>
<dbReference type="GO" id="GO:0005886">
    <property type="term" value="C:plasma membrane"/>
    <property type="evidence" value="ECO:0007669"/>
    <property type="project" value="TreeGrafter"/>
</dbReference>
<sequence>MDTAADYDALSFADTASLYMATGVVGVFVDLLVLLSYFFVPNIKAQHPAANLVIWQVACGMMTAMGMIVAYVVEGVFFMFASAGWYLMLSLDLFVALVNPWMGYNCKSWAYHTIVWSFSGVSAFVVYQRRLYGVSAMNMCWLRRTSDAAQVNNTNWMFLYGEIVGILVLSLSVLLFASFRFVRRQLDVTYRAKRRNLMQYYRYLLIYGGYWSACGGLYYASYRARFQGDMARRFELAFIAVFGSYPVLLLIVWVLNTELYQNRSSENSLPKSERSTTEASGSSSSTEHFSAALRKDLMRYTTAGICCSINDTPVAGIDSLKSPLLSRSRGNSMDRTAVASLSLLHMEENDSSGLYNEKKRVATTVYNNEYRYYEKLGFTDYAPQIFQNIREVCGIDNAMYEQSFADTLLERASEGKSGMLFYFTSDRKYLVKTMTKWEHSFLLNVLPLYHQYILKQPNSLLCRFIGCHSMQLPVGWNKMFFVVMENVFPDGPVDERYDLKGIFHQSNLRHQEERLPTPRWNANRRQLRYSGASGKEDESDDESDIAHALAAELRYLNSGEKQPLLRRGSSRSSLRHDNDFVSRRASLRVNSTTRANLLAQVTSDCGFLQELGIMDYSCLLGIRHFRSQLDTHTLDTLAHNAVVSEDQRTVYYLGFVDILQHYNFGWKVQHCLLSTILDKRSITALPPAEYALRFLNFIHEYLLRDPEESNKRSYGSIGWLTSPPLSLTIDRELSLGIEG</sequence>
<dbReference type="PROSITE" id="PS51455">
    <property type="entry name" value="PIPK"/>
    <property type="match status" value="1"/>
</dbReference>
<evidence type="ECO:0000256" key="3">
    <source>
        <dbReference type="ARBA" id="ARBA00022989"/>
    </source>
</evidence>
<feature type="transmembrane region" description="Helical" evidence="7">
    <location>
        <begin position="52"/>
        <end position="71"/>
    </location>
</feature>
<dbReference type="AlphaFoldDB" id="K3W886"/>
<dbReference type="CDD" id="cd00139">
    <property type="entry name" value="PIPKc"/>
    <property type="match status" value="1"/>
</dbReference>
<dbReference type="Pfam" id="PF01504">
    <property type="entry name" value="PIP5K"/>
    <property type="match status" value="2"/>
</dbReference>
<evidence type="ECO:0000256" key="1">
    <source>
        <dbReference type="ARBA" id="ARBA00004141"/>
    </source>
</evidence>
<feature type="transmembrane region" description="Helical" evidence="7">
    <location>
        <begin position="234"/>
        <end position="255"/>
    </location>
</feature>
<keyword evidence="3 7" id="KW-1133">Transmembrane helix</keyword>
<reference evidence="11" key="2">
    <citation type="submission" date="2010-04" db="EMBL/GenBank/DDBJ databases">
        <authorList>
            <person name="Buell R."/>
            <person name="Hamilton J."/>
            <person name="Hostetler J."/>
        </authorList>
    </citation>
    <scope>NUCLEOTIDE SEQUENCE [LARGE SCALE GENOMIC DNA]</scope>
    <source>
        <strain evidence="11">DAOM:BR144</strain>
    </source>
</reference>
<dbReference type="InterPro" id="IPR002498">
    <property type="entry name" value="PInositol-4-P-4/5-kinase_core"/>
</dbReference>
<dbReference type="InterPro" id="IPR027483">
    <property type="entry name" value="PInositol-4-P-4/5-kinase_C_sf"/>
</dbReference>
<dbReference type="OMA" id="GIRCSIC"/>
<dbReference type="Proteomes" id="UP000019132">
    <property type="component" value="Unassembled WGS sequence"/>
</dbReference>
<feature type="domain" description="PIPK" evidence="9">
    <location>
        <begin position="316"/>
        <end position="702"/>
    </location>
</feature>
<evidence type="ECO:0000313" key="10">
    <source>
        <dbReference type="EnsemblProtists" id="PYU1_T001177"/>
    </source>
</evidence>
<proteinExistence type="predicted"/>